<gene>
    <name evidence="3" type="ORF">SAMN04488008_1011</name>
</gene>
<feature type="non-terminal residue" evidence="3">
    <location>
        <position position="1"/>
    </location>
</feature>
<keyword evidence="1" id="KW-0732">Signal</keyword>
<protein>
    <submittedName>
        <fullName evidence="3">Por secretion system C-terminal sorting domain-containing protein</fullName>
    </submittedName>
</protein>
<keyword evidence="4" id="KW-1185">Reference proteome</keyword>
<organism evidence="3 4">
    <name type="scientific">Maribacter orientalis</name>
    <dbReference type="NCBI Taxonomy" id="228957"/>
    <lineage>
        <taxon>Bacteria</taxon>
        <taxon>Pseudomonadati</taxon>
        <taxon>Bacteroidota</taxon>
        <taxon>Flavobacteriia</taxon>
        <taxon>Flavobacteriales</taxon>
        <taxon>Flavobacteriaceae</taxon>
        <taxon>Maribacter</taxon>
    </lineage>
</organism>
<dbReference type="NCBIfam" id="TIGR04183">
    <property type="entry name" value="Por_Secre_tail"/>
    <property type="match status" value="1"/>
</dbReference>
<sequence>GQEFTQRYQTRSFELSAPGTYVTYRLEITKNKGFIEMTQLAEIKLLGCEPQTEVSNIALEAKTLNQLSLYPNPAEVETSLRFDNPIQVESIQVFDVTGRLVRTIKGGLIGNQGTSIDVQELPDGIYFVKVRNSDNGEEFQQQMLIRRQ</sequence>
<dbReference type="RefSeq" id="WP_143057750.1">
    <property type="nucleotide sequence ID" value="NZ_FNZN01000001.1"/>
</dbReference>
<accession>A0A1H7EZA2</accession>
<dbReference type="Pfam" id="PF18962">
    <property type="entry name" value="Por_Secre_tail"/>
    <property type="match status" value="1"/>
</dbReference>
<evidence type="ECO:0000259" key="2">
    <source>
        <dbReference type="Pfam" id="PF18962"/>
    </source>
</evidence>
<feature type="domain" description="Secretion system C-terminal sorting" evidence="2">
    <location>
        <begin position="69"/>
        <end position="135"/>
    </location>
</feature>
<evidence type="ECO:0000313" key="4">
    <source>
        <dbReference type="Proteomes" id="UP000198990"/>
    </source>
</evidence>
<proteinExistence type="predicted"/>
<dbReference type="AlphaFoldDB" id="A0A1H7EZA2"/>
<reference evidence="4" key="1">
    <citation type="submission" date="2016-10" db="EMBL/GenBank/DDBJ databases">
        <authorList>
            <person name="Varghese N."/>
            <person name="Submissions S."/>
        </authorList>
    </citation>
    <scope>NUCLEOTIDE SEQUENCE [LARGE SCALE GENOMIC DNA]</scope>
    <source>
        <strain evidence="4">DSM 16471</strain>
    </source>
</reference>
<name>A0A1H7EZA2_9FLAO</name>
<dbReference type="EMBL" id="FNZN01000001">
    <property type="protein sequence ID" value="SEK18924.1"/>
    <property type="molecule type" value="Genomic_DNA"/>
</dbReference>
<evidence type="ECO:0000256" key="1">
    <source>
        <dbReference type="ARBA" id="ARBA00022729"/>
    </source>
</evidence>
<dbReference type="OrthoDB" id="5477965at2"/>
<dbReference type="STRING" id="228957.SAMN04488008_1011"/>
<dbReference type="InterPro" id="IPR026444">
    <property type="entry name" value="Secre_tail"/>
</dbReference>
<dbReference type="Proteomes" id="UP000198990">
    <property type="component" value="Unassembled WGS sequence"/>
</dbReference>
<evidence type="ECO:0000313" key="3">
    <source>
        <dbReference type="EMBL" id="SEK18924.1"/>
    </source>
</evidence>